<dbReference type="Gene3D" id="2.30.310.10">
    <property type="entry name" value="ibrinogen binding protein from staphylococcus aureus domain"/>
    <property type="match status" value="1"/>
</dbReference>
<dbReference type="PANTHER" id="PTHR15239">
    <property type="entry name" value="NUCLEAR EXPORT MEDIATOR FACTOR NEMF"/>
    <property type="match status" value="1"/>
</dbReference>
<feature type="domain" description="NFACT RNA-binding" evidence="8">
    <location>
        <begin position="500"/>
        <end position="544"/>
    </location>
</feature>
<dbReference type="Pfam" id="PF05833">
    <property type="entry name" value="NFACT_N"/>
    <property type="match status" value="1"/>
</dbReference>
<dbReference type="GO" id="GO:0000049">
    <property type="term" value="F:tRNA binding"/>
    <property type="evidence" value="ECO:0007669"/>
    <property type="project" value="TreeGrafter"/>
</dbReference>
<comment type="similarity">
    <text evidence="3">Belongs to the NEMF family.</text>
</comment>
<dbReference type="PANTHER" id="PTHR15239:SF6">
    <property type="entry name" value="RIBOSOME QUALITY CONTROL COMPLEX SUBUNIT NEMF"/>
    <property type="match status" value="1"/>
</dbReference>
<evidence type="ECO:0000256" key="4">
    <source>
        <dbReference type="ARBA" id="ARBA00022490"/>
    </source>
</evidence>
<dbReference type="Proteomes" id="UP000735302">
    <property type="component" value="Unassembled WGS sequence"/>
</dbReference>
<keyword evidence="5 7" id="KW-0175">Coiled coil</keyword>
<feature type="non-terminal residue" evidence="9">
    <location>
        <position position="545"/>
    </location>
</feature>
<dbReference type="GO" id="GO:1990116">
    <property type="term" value="P:ribosome-associated ubiquitin-dependent protein catabolic process"/>
    <property type="evidence" value="ECO:0007669"/>
    <property type="project" value="TreeGrafter"/>
</dbReference>
<evidence type="ECO:0000256" key="6">
    <source>
        <dbReference type="ARBA" id="ARBA00023242"/>
    </source>
</evidence>
<protein>
    <submittedName>
        <fullName evidence="9">Nuclear export mediator factor nemf-like</fullName>
    </submittedName>
</protein>
<evidence type="ECO:0000256" key="3">
    <source>
        <dbReference type="ARBA" id="ARBA00008318"/>
    </source>
</evidence>
<organism evidence="9 10">
    <name type="scientific">Plakobranchus ocellatus</name>
    <dbReference type="NCBI Taxonomy" id="259542"/>
    <lineage>
        <taxon>Eukaryota</taxon>
        <taxon>Metazoa</taxon>
        <taxon>Spiralia</taxon>
        <taxon>Lophotrochozoa</taxon>
        <taxon>Mollusca</taxon>
        <taxon>Gastropoda</taxon>
        <taxon>Heterobranchia</taxon>
        <taxon>Euthyneura</taxon>
        <taxon>Panpulmonata</taxon>
        <taxon>Sacoglossa</taxon>
        <taxon>Placobranchoidea</taxon>
        <taxon>Plakobranchidae</taxon>
        <taxon>Plakobranchus</taxon>
    </lineage>
</organism>
<name>A0AAV3XUI4_9GAST</name>
<sequence length="545" mass="62267">MKSRFSTTDIAVIVQELKRFLGMRVVNVYDIDNKTYLIRIGKPDEKMVILMESGVRLHSTDFDWPKNPAPSGFSMKLRKHLKGRRFESIKQLGIDRVVDLQFGSGEAAYHIMLELYDRGNLALTDYEYTILTLLRPRTDVNQDAKFAVREKFPINVDKIHTNPTLERMKELLASGKDGDVLKKILVPNLDYGPAIVEHVLLGAGFAENAKIGKGFDLNTDLDRLMQALEEAESLFLKLTSEPCKGYIIQKKDKKPNPKAGEDEEVLLYEEFHPYLYRQHESKLHTEFDKFDQAVDEFFSKLECQKLDMKVIQQEKSALKKLDNVKKDHEKRIEGLQKEQETDILRGQLIEINLDLVDQAILIVRNAVANQIDWTEIWTLVKDAQAAGDPVATAIKSLKLDSNQITLLLKDPYVAVLDGNDMEETVALKPMRVDIDLGLSAYGNSRVYFDKKKQAAKKEQKTMEASKKAFKSAEKKTKQTLKDVATAASINKTRKTYWFEKFLWFISSENYLVIGGRDQQQNEMVVKKYLHAGDLYVHADLHGASS</sequence>
<dbReference type="GO" id="GO:0043023">
    <property type="term" value="F:ribosomal large subunit binding"/>
    <property type="evidence" value="ECO:0007669"/>
    <property type="project" value="TreeGrafter"/>
</dbReference>
<dbReference type="AlphaFoldDB" id="A0AAV3XUI4"/>
<evidence type="ECO:0000256" key="5">
    <source>
        <dbReference type="ARBA" id="ARBA00023054"/>
    </source>
</evidence>
<dbReference type="GO" id="GO:0005634">
    <property type="term" value="C:nucleus"/>
    <property type="evidence" value="ECO:0007669"/>
    <property type="project" value="UniProtKB-SubCell"/>
</dbReference>
<dbReference type="FunFam" id="2.30.310.10:FF:000001">
    <property type="entry name" value="Nuclear export mediator factor Nemf"/>
    <property type="match status" value="1"/>
</dbReference>
<dbReference type="InterPro" id="IPR008532">
    <property type="entry name" value="NFACT_RNA-bd"/>
</dbReference>
<keyword evidence="10" id="KW-1185">Reference proteome</keyword>
<dbReference type="Pfam" id="PF05670">
    <property type="entry name" value="NFACT-R_1"/>
    <property type="match status" value="1"/>
</dbReference>
<gene>
    <name evidence="9" type="ORF">PoB_000022600</name>
</gene>
<evidence type="ECO:0000256" key="2">
    <source>
        <dbReference type="ARBA" id="ARBA00004496"/>
    </source>
</evidence>
<evidence type="ECO:0000256" key="7">
    <source>
        <dbReference type="SAM" id="Coils"/>
    </source>
</evidence>
<dbReference type="EMBL" id="BLXT01000021">
    <property type="protein sequence ID" value="GFN73720.1"/>
    <property type="molecule type" value="Genomic_DNA"/>
</dbReference>
<keyword evidence="4" id="KW-0963">Cytoplasm</keyword>
<evidence type="ECO:0000259" key="8">
    <source>
        <dbReference type="Pfam" id="PF05670"/>
    </source>
</evidence>
<dbReference type="GO" id="GO:0005737">
    <property type="term" value="C:cytoplasm"/>
    <property type="evidence" value="ECO:0007669"/>
    <property type="project" value="UniProtKB-SubCell"/>
</dbReference>
<feature type="coiled-coil region" evidence="7">
    <location>
        <begin position="311"/>
        <end position="338"/>
    </location>
</feature>
<comment type="subcellular location">
    <subcellularLocation>
        <location evidence="2">Cytoplasm</location>
    </subcellularLocation>
    <subcellularLocation>
        <location evidence="1">Nucleus</location>
    </subcellularLocation>
</comment>
<evidence type="ECO:0000313" key="10">
    <source>
        <dbReference type="Proteomes" id="UP000735302"/>
    </source>
</evidence>
<accession>A0AAV3XUI4</accession>
<reference evidence="9 10" key="1">
    <citation type="journal article" date="2021" name="Elife">
        <title>Chloroplast acquisition without the gene transfer in kleptoplastic sea slugs, Plakobranchus ocellatus.</title>
        <authorList>
            <person name="Maeda T."/>
            <person name="Takahashi S."/>
            <person name="Yoshida T."/>
            <person name="Shimamura S."/>
            <person name="Takaki Y."/>
            <person name="Nagai Y."/>
            <person name="Toyoda A."/>
            <person name="Suzuki Y."/>
            <person name="Arimoto A."/>
            <person name="Ishii H."/>
            <person name="Satoh N."/>
            <person name="Nishiyama T."/>
            <person name="Hasebe M."/>
            <person name="Maruyama T."/>
            <person name="Minagawa J."/>
            <person name="Obokata J."/>
            <person name="Shigenobu S."/>
        </authorList>
    </citation>
    <scope>NUCLEOTIDE SEQUENCE [LARGE SCALE GENOMIC DNA]</scope>
</reference>
<evidence type="ECO:0000256" key="1">
    <source>
        <dbReference type="ARBA" id="ARBA00004123"/>
    </source>
</evidence>
<dbReference type="GO" id="GO:1990112">
    <property type="term" value="C:RQC complex"/>
    <property type="evidence" value="ECO:0007669"/>
    <property type="project" value="TreeGrafter"/>
</dbReference>
<dbReference type="GO" id="GO:0072344">
    <property type="term" value="P:rescue of stalled ribosome"/>
    <property type="evidence" value="ECO:0007669"/>
    <property type="project" value="TreeGrafter"/>
</dbReference>
<dbReference type="InterPro" id="IPR051608">
    <property type="entry name" value="RQC_Subunit_NEMF"/>
</dbReference>
<keyword evidence="6" id="KW-0539">Nucleus</keyword>
<evidence type="ECO:0000313" key="9">
    <source>
        <dbReference type="EMBL" id="GFN73720.1"/>
    </source>
</evidence>
<comment type="caution">
    <text evidence="9">The sequence shown here is derived from an EMBL/GenBank/DDBJ whole genome shotgun (WGS) entry which is preliminary data.</text>
</comment>
<proteinExistence type="inferred from homology"/>